<feature type="transmembrane region" description="Helical" evidence="6">
    <location>
        <begin position="265"/>
        <end position="286"/>
    </location>
</feature>
<evidence type="ECO:0000256" key="4">
    <source>
        <dbReference type="ARBA" id="ARBA00022989"/>
    </source>
</evidence>
<dbReference type="Pfam" id="PF08395">
    <property type="entry name" value="7tm_7"/>
    <property type="match status" value="1"/>
</dbReference>
<keyword evidence="5 6" id="KW-0472">Membrane</keyword>
<dbReference type="GO" id="GO:0005886">
    <property type="term" value="C:plasma membrane"/>
    <property type="evidence" value="ECO:0007669"/>
    <property type="project" value="UniProtKB-SubCell"/>
</dbReference>
<dbReference type="GO" id="GO:0007165">
    <property type="term" value="P:signal transduction"/>
    <property type="evidence" value="ECO:0007669"/>
    <property type="project" value="UniProtKB-KW"/>
</dbReference>
<feature type="transmembrane region" description="Helical" evidence="6">
    <location>
        <begin position="133"/>
        <end position="156"/>
    </location>
</feature>
<name>A0A9P0E6B6_NEZVI</name>
<evidence type="ECO:0000313" key="7">
    <source>
        <dbReference type="EMBL" id="CAH1390948.1"/>
    </source>
</evidence>
<dbReference type="AlphaFoldDB" id="A0A9P0E6B6"/>
<dbReference type="OrthoDB" id="10381286at2759"/>
<keyword evidence="8" id="KW-1185">Reference proteome</keyword>
<comment type="function">
    <text evidence="6">Gustatory receptor which mediates acceptance or avoidance behavior, depending on its substrates.</text>
</comment>
<gene>
    <name evidence="7" type="ORF">NEZAVI_LOCUS2055</name>
</gene>
<keyword evidence="4 6" id="KW-1133">Transmembrane helix</keyword>
<dbReference type="Proteomes" id="UP001152798">
    <property type="component" value="Chromosome 1"/>
</dbReference>
<organism evidence="7 8">
    <name type="scientific">Nezara viridula</name>
    <name type="common">Southern green stink bug</name>
    <name type="synonym">Cimex viridulus</name>
    <dbReference type="NCBI Taxonomy" id="85310"/>
    <lineage>
        <taxon>Eukaryota</taxon>
        <taxon>Metazoa</taxon>
        <taxon>Ecdysozoa</taxon>
        <taxon>Arthropoda</taxon>
        <taxon>Hexapoda</taxon>
        <taxon>Insecta</taxon>
        <taxon>Pterygota</taxon>
        <taxon>Neoptera</taxon>
        <taxon>Paraneoptera</taxon>
        <taxon>Hemiptera</taxon>
        <taxon>Heteroptera</taxon>
        <taxon>Panheteroptera</taxon>
        <taxon>Pentatomomorpha</taxon>
        <taxon>Pentatomoidea</taxon>
        <taxon>Pentatomidae</taxon>
        <taxon>Pentatominae</taxon>
        <taxon>Nezara</taxon>
    </lineage>
</organism>
<comment type="caution">
    <text evidence="6">Lacks conserved residue(s) required for the propagation of feature annotation.</text>
</comment>
<keyword evidence="2 6" id="KW-1003">Cell membrane</keyword>
<protein>
    <recommendedName>
        <fullName evidence="6">Gustatory receptor</fullName>
    </recommendedName>
</protein>
<dbReference type="EMBL" id="OV725077">
    <property type="protein sequence ID" value="CAH1390948.1"/>
    <property type="molecule type" value="Genomic_DNA"/>
</dbReference>
<evidence type="ECO:0000256" key="3">
    <source>
        <dbReference type="ARBA" id="ARBA00022692"/>
    </source>
</evidence>
<keyword evidence="6" id="KW-0807">Transducer</keyword>
<evidence type="ECO:0000256" key="2">
    <source>
        <dbReference type="ARBA" id="ARBA00022475"/>
    </source>
</evidence>
<feature type="transmembrane region" description="Helical" evidence="6">
    <location>
        <begin position="228"/>
        <end position="253"/>
    </location>
</feature>
<sequence>MDRVNVSSTMVNGVHNALSLILAMSKAFGAFTMRAKGETFVFSCKLVAYFIVLTIGAVAVGIFEIYDLSRGNPISLPMIIEIFVFCFNTLTSIIVLYLHYRLRESLPAIISELDDMDKLIGNVSYNRHYNYGVIFLSILNALPAVFALVCRPFLWIDLIMWIVYYFFTITTALIVGQYAILLHILSRQLHMLSVQLNTVICKLKVWSLIEIHHSLVLLADRINRAYDIFLFHMITFTFVINIMKLYFVIVYIVKPVSYTNLELMTISVADFLFNCGCFIIIVFAAMEATNSVRK</sequence>
<reference evidence="7" key="1">
    <citation type="submission" date="2022-01" db="EMBL/GenBank/DDBJ databases">
        <authorList>
            <person name="King R."/>
        </authorList>
    </citation>
    <scope>NUCLEOTIDE SEQUENCE</scope>
</reference>
<evidence type="ECO:0000256" key="6">
    <source>
        <dbReference type="RuleBase" id="RU363108"/>
    </source>
</evidence>
<keyword evidence="3 6" id="KW-0812">Transmembrane</keyword>
<comment type="subcellular location">
    <subcellularLocation>
        <location evidence="1 6">Cell membrane</location>
        <topology evidence="1 6">Multi-pass membrane protein</topology>
    </subcellularLocation>
</comment>
<keyword evidence="6" id="KW-0675">Receptor</keyword>
<accession>A0A9P0E6B6</accession>
<evidence type="ECO:0000256" key="1">
    <source>
        <dbReference type="ARBA" id="ARBA00004651"/>
    </source>
</evidence>
<proteinExistence type="inferred from homology"/>
<evidence type="ECO:0000256" key="5">
    <source>
        <dbReference type="ARBA" id="ARBA00023136"/>
    </source>
</evidence>
<evidence type="ECO:0000313" key="8">
    <source>
        <dbReference type="Proteomes" id="UP001152798"/>
    </source>
</evidence>
<feature type="transmembrane region" description="Helical" evidence="6">
    <location>
        <begin position="162"/>
        <end position="185"/>
    </location>
</feature>
<feature type="transmembrane region" description="Helical" evidence="6">
    <location>
        <begin position="78"/>
        <end position="98"/>
    </location>
</feature>
<comment type="similarity">
    <text evidence="6">Belongs to the insect chemoreceptor superfamily. Gustatory receptor (GR) family.</text>
</comment>
<dbReference type="InterPro" id="IPR013604">
    <property type="entry name" value="7TM_chemorcpt"/>
</dbReference>
<feature type="transmembrane region" description="Helical" evidence="6">
    <location>
        <begin position="46"/>
        <end position="66"/>
    </location>
</feature>
<dbReference type="GO" id="GO:0050909">
    <property type="term" value="P:sensory perception of taste"/>
    <property type="evidence" value="ECO:0007669"/>
    <property type="project" value="InterPro"/>
</dbReference>